<dbReference type="RefSeq" id="XP_066661072.1">
    <property type="nucleotide sequence ID" value="XM_066818884.1"/>
</dbReference>
<dbReference type="GeneID" id="92051944"/>
<comment type="caution">
    <text evidence="1">The sequence shown here is derived from an EMBL/GenBank/DDBJ whole genome shotgun (WGS) entry which is preliminary data.</text>
</comment>
<sequence>MDCLSVIDPVIRRTWDGWTTGRCVLVVNGFDTPALTGSIKQGLRKDVDVRLNDFVTPIMPHHVVSEFTTAILRFLRTLPCYYQPGAL</sequence>
<evidence type="ECO:0000313" key="2">
    <source>
        <dbReference type="Proteomes" id="UP001433268"/>
    </source>
</evidence>
<evidence type="ECO:0000313" key="1">
    <source>
        <dbReference type="EMBL" id="KAK8062473.1"/>
    </source>
</evidence>
<protein>
    <submittedName>
        <fullName evidence="1">Uncharacterized protein</fullName>
    </submittedName>
</protein>
<organism evidence="1 2">
    <name type="scientific">Apiospora hydei</name>
    <dbReference type="NCBI Taxonomy" id="1337664"/>
    <lineage>
        <taxon>Eukaryota</taxon>
        <taxon>Fungi</taxon>
        <taxon>Dikarya</taxon>
        <taxon>Ascomycota</taxon>
        <taxon>Pezizomycotina</taxon>
        <taxon>Sordariomycetes</taxon>
        <taxon>Xylariomycetidae</taxon>
        <taxon>Amphisphaeriales</taxon>
        <taxon>Apiosporaceae</taxon>
        <taxon>Apiospora</taxon>
    </lineage>
</organism>
<keyword evidence="2" id="KW-1185">Reference proteome</keyword>
<accession>A0ABR1UU81</accession>
<proteinExistence type="predicted"/>
<dbReference type="Proteomes" id="UP001433268">
    <property type="component" value="Unassembled WGS sequence"/>
</dbReference>
<dbReference type="EMBL" id="JAQQWN010000010">
    <property type="protein sequence ID" value="KAK8062473.1"/>
    <property type="molecule type" value="Genomic_DNA"/>
</dbReference>
<name>A0ABR1UU81_9PEZI</name>
<reference evidence="1 2" key="1">
    <citation type="submission" date="2023-01" db="EMBL/GenBank/DDBJ databases">
        <title>Analysis of 21 Apiospora genomes using comparative genomics revels a genus with tremendous synthesis potential of carbohydrate active enzymes and secondary metabolites.</title>
        <authorList>
            <person name="Sorensen T."/>
        </authorList>
    </citation>
    <scope>NUCLEOTIDE SEQUENCE [LARGE SCALE GENOMIC DNA]</scope>
    <source>
        <strain evidence="1 2">CBS 114990</strain>
    </source>
</reference>
<gene>
    <name evidence="1" type="ORF">PG997_014570</name>
</gene>